<feature type="non-terminal residue" evidence="1">
    <location>
        <position position="48"/>
    </location>
</feature>
<organism evidence="1">
    <name type="scientific">marine sediment metagenome</name>
    <dbReference type="NCBI Taxonomy" id="412755"/>
    <lineage>
        <taxon>unclassified sequences</taxon>
        <taxon>metagenomes</taxon>
        <taxon>ecological metagenomes</taxon>
    </lineage>
</organism>
<comment type="caution">
    <text evidence="1">The sequence shown here is derived from an EMBL/GenBank/DDBJ whole genome shotgun (WGS) entry which is preliminary data.</text>
</comment>
<dbReference type="AlphaFoldDB" id="X1SWI2"/>
<evidence type="ECO:0000313" key="1">
    <source>
        <dbReference type="EMBL" id="GAI83461.1"/>
    </source>
</evidence>
<protein>
    <submittedName>
        <fullName evidence="1">Uncharacterized protein</fullName>
    </submittedName>
</protein>
<dbReference type="EMBL" id="BARW01005806">
    <property type="protein sequence ID" value="GAI83461.1"/>
    <property type="molecule type" value="Genomic_DNA"/>
</dbReference>
<sequence length="48" mass="5326">MGLGADAEAVGRPVRMPDKSVYASLRRIKPRSVVRRPLFVYGRRGNGL</sequence>
<name>X1SWI2_9ZZZZ</name>
<reference evidence="1" key="1">
    <citation type="journal article" date="2014" name="Front. Microbiol.">
        <title>High frequency of phylogenetically diverse reductive dehalogenase-homologous genes in deep subseafloor sedimentary metagenomes.</title>
        <authorList>
            <person name="Kawai M."/>
            <person name="Futagami T."/>
            <person name="Toyoda A."/>
            <person name="Takaki Y."/>
            <person name="Nishi S."/>
            <person name="Hori S."/>
            <person name="Arai W."/>
            <person name="Tsubouchi T."/>
            <person name="Morono Y."/>
            <person name="Uchiyama I."/>
            <person name="Ito T."/>
            <person name="Fujiyama A."/>
            <person name="Inagaki F."/>
            <person name="Takami H."/>
        </authorList>
    </citation>
    <scope>NUCLEOTIDE SEQUENCE</scope>
    <source>
        <strain evidence="1">Expedition CK06-06</strain>
    </source>
</reference>
<gene>
    <name evidence="1" type="ORF">S12H4_12318</name>
</gene>
<proteinExistence type="predicted"/>
<accession>X1SWI2</accession>